<evidence type="ECO:0000313" key="4">
    <source>
        <dbReference type="EMBL" id="GAG58686.1"/>
    </source>
</evidence>
<dbReference type="GO" id="GO:0006310">
    <property type="term" value="P:DNA recombination"/>
    <property type="evidence" value="ECO:0007669"/>
    <property type="project" value="TreeGrafter"/>
</dbReference>
<accession>X1AF14</accession>
<dbReference type="EMBL" id="BART01006157">
    <property type="protein sequence ID" value="GAG58686.1"/>
    <property type="molecule type" value="Genomic_DNA"/>
</dbReference>
<evidence type="ECO:0000256" key="1">
    <source>
        <dbReference type="ARBA" id="ARBA00022741"/>
    </source>
</evidence>
<evidence type="ECO:0000256" key="2">
    <source>
        <dbReference type="ARBA" id="ARBA00022840"/>
    </source>
</evidence>
<reference evidence="4" key="1">
    <citation type="journal article" date="2014" name="Front. Microbiol.">
        <title>High frequency of phylogenetically diverse reductive dehalogenase-homologous genes in deep subseafloor sedimentary metagenomes.</title>
        <authorList>
            <person name="Kawai M."/>
            <person name="Futagami T."/>
            <person name="Toyoda A."/>
            <person name="Takaki Y."/>
            <person name="Nishi S."/>
            <person name="Hori S."/>
            <person name="Arai W."/>
            <person name="Tsubouchi T."/>
            <person name="Morono Y."/>
            <person name="Uchiyama I."/>
            <person name="Ito T."/>
            <person name="Fujiyama A."/>
            <person name="Inagaki F."/>
            <person name="Takami H."/>
        </authorList>
    </citation>
    <scope>NUCLEOTIDE SEQUENCE</scope>
    <source>
        <strain evidence="4">Expedition CK06-06</strain>
    </source>
</reference>
<dbReference type="InterPro" id="IPR029493">
    <property type="entry name" value="RecD2-like_HHH"/>
</dbReference>
<dbReference type="InterPro" id="IPR050534">
    <property type="entry name" value="Coronavir_polyprotein_1ab"/>
</dbReference>
<dbReference type="GO" id="GO:0009338">
    <property type="term" value="C:exodeoxyribonuclease V complex"/>
    <property type="evidence" value="ECO:0007669"/>
    <property type="project" value="TreeGrafter"/>
</dbReference>
<dbReference type="InterPro" id="IPR027417">
    <property type="entry name" value="P-loop_NTPase"/>
</dbReference>
<feature type="non-terminal residue" evidence="4">
    <location>
        <position position="257"/>
    </location>
</feature>
<dbReference type="PANTHER" id="PTHR43788:SF6">
    <property type="entry name" value="DNA HELICASE B"/>
    <property type="match status" value="1"/>
</dbReference>
<dbReference type="CDD" id="cd17933">
    <property type="entry name" value="DEXSc_RecD-like"/>
    <property type="match status" value="1"/>
</dbReference>
<dbReference type="SUPFAM" id="SSF52540">
    <property type="entry name" value="P-loop containing nucleoside triphosphate hydrolases"/>
    <property type="match status" value="1"/>
</dbReference>
<proteinExistence type="predicted"/>
<sequence length="257" mass="29163">MNKKLIAALVELEREKGIKMDKIIEALKIADKIALKAGIEKDSLFRVKAGIIHLLKKAEDGGHCYYPYEEFIEMAENFLGVELEKITDALNELKKESKIIIIKNDIKKLYLAGIYNDEKYVSEKILALLSDEKGHKSREGKKDHIYNLIKDLAAEEEIILDNFQIEAIKKAVTEKILIITGGPGTGKSTILNFVIKIFEKENKKVLLCAPTGRASKRLYETTGREAKTIHRLLNYNPKLNKFLKNEENPVNADIVII</sequence>
<evidence type="ECO:0000259" key="3">
    <source>
        <dbReference type="Pfam" id="PF14490"/>
    </source>
</evidence>
<dbReference type="Pfam" id="PF13245">
    <property type="entry name" value="AAA_19"/>
    <property type="match status" value="1"/>
</dbReference>
<dbReference type="GO" id="GO:0017116">
    <property type="term" value="F:single-stranded DNA helicase activity"/>
    <property type="evidence" value="ECO:0007669"/>
    <property type="project" value="TreeGrafter"/>
</dbReference>
<dbReference type="AlphaFoldDB" id="X1AF14"/>
<protein>
    <recommendedName>
        <fullName evidence="3">ATP-dependent RecD2 DNA helicase-like helix-hairpin-helix domain-containing protein</fullName>
    </recommendedName>
</protein>
<dbReference type="Gene3D" id="3.40.50.300">
    <property type="entry name" value="P-loop containing nucleotide triphosphate hydrolases"/>
    <property type="match status" value="1"/>
</dbReference>
<comment type="caution">
    <text evidence="4">The sequence shown here is derived from an EMBL/GenBank/DDBJ whole genome shotgun (WGS) entry which is preliminary data.</text>
</comment>
<keyword evidence="1" id="KW-0547">Nucleotide-binding</keyword>
<dbReference type="GO" id="GO:0005524">
    <property type="term" value="F:ATP binding"/>
    <property type="evidence" value="ECO:0007669"/>
    <property type="project" value="UniProtKB-KW"/>
</dbReference>
<dbReference type="Pfam" id="PF14490">
    <property type="entry name" value="HHH_RecD2"/>
    <property type="match status" value="1"/>
</dbReference>
<feature type="domain" description="ATP-dependent RecD2 DNA helicase-like helix-hairpin-helix" evidence="3">
    <location>
        <begin position="28"/>
        <end position="65"/>
    </location>
</feature>
<gene>
    <name evidence="4" type="ORF">S01H4_14017</name>
</gene>
<keyword evidence="2" id="KW-0067">ATP-binding</keyword>
<name>X1AF14_9ZZZZ</name>
<organism evidence="4">
    <name type="scientific">marine sediment metagenome</name>
    <dbReference type="NCBI Taxonomy" id="412755"/>
    <lineage>
        <taxon>unclassified sequences</taxon>
        <taxon>metagenomes</taxon>
        <taxon>ecological metagenomes</taxon>
    </lineage>
</organism>
<dbReference type="PANTHER" id="PTHR43788">
    <property type="entry name" value="DNA2/NAM7 HELICASE FAMILY MEMBER"/>
    <property type="match status" value="1"/>
</dbReference>
<dbReference type="Gene3D" id="1.10.10.2220">
    <property type="match status" value="1"/>
</dbReference>